<evidence type="ECO:0000256" key="3">
    <source>
        <dbReference type="ARBA" id="ARBA00022729"/>
    </source>
</evidence>
<keyword evidence="10" id="KW-0175">Coiled coil</keyword>
<dbReference type="Gene3D" id="2.60.40.10">
    <property type="entry name" value="Immunoglobulins"/>
    <property type="match status" value="2"/>
</dbReference>
<dbReference type="InterPro" id="IPR036179">
    <property type="entry name" value="Ig-like_dom_sf"/>
</dbReference>
<dbReference type="PANTHER" id="PTHR24100">
    <property type="entry name" value="BUTYROPHILIN"/>
    <property type="match status" value="1"/>
</dbReference>
<dbReference type="PROSITE" id="PS50835">
    <property type="entry name" value="IG_LIKE"/>
    <property type="match status" value="2"/>
</dbReference>
<keyword evidence="7" id="KW-0325">Glycoprotein</keyword>
<evidence type="ECO:0000256" key="8">
    <source>
        <dbReference type="ARBA" id="ARBA00023319"/>
    </source>
</evidence>
<dbReference type="Ensembl" id="ENSATET00000017831.3">
    <property type="protein sequence ID" value="ENSATEP00000017537.3"/>
    <property type="gene ID" value="ENSATEG00000028215.2"/>
</dbReference>
<evidence type="ECO:0000256" key="11">
    <source>
        <dbReference type="SAM" id="Phobius"/>
    </source>
</evidence>
<evidence type="ECO:0000256" key="12">
    <source>
        <dbReference type="SAM" id="SignalP"/>
    </source>
</evidence>
<evidence type="ECO:0000256" key="5">
    <source>
        <dbReference type="ARBA" id="ARBA00023136"/>
    </source>
</evidence>
<dbReference type="GO" id="GO:0005102">
    <property type="term" value="F:signaling receptor binding"/>
    <property type="evidence" value="ECO:0007669"/>
    <property type="project" value="TreeGrafter"/>
</dbReference>
<dbReference type="GO" id="GO:0050852">
    <property type="term" value="P:T cell receptor signaling pathway"/>
    <property type="evidence" value="ECO:0007669"/>
    <property type="project" value="TreeGrafter"/>
</dbReference>
<dbReference type="GeneTree" id="ENSGT01050000244843"/>
<feature type="domain" description="Ig-like" evidence="13">
    <location>
        <begin position="8"/>
        <end position="137"/>
    </location>
</feature>
<dbReference type="InterPro" id="IPR013783">
    <property type="entry name" value="Ig-like_fold"/>
</dbReference>
<dbReference type="GO" id="GO:0009897">
    <property type="term" value="C:external side of plasma membrane"/>
    <property type="evidence" value="ECO:0007669"/>
    <property type="project" value="TreeGrafter"/>
</dbReference>
<sequence length="495" mass="56538">MNKLSIGPQLRTTSVLVVYLLLLHCSRGQSKLIGPSQPIVATVGDDVILPCHLEPAVDVAGMTLAWSTSDLEPRLGFVLLSGQDMVNTKHPSYKGRTSLFTNELKHGNISLKLSKVKPADEGTYQCYVPKLNETSLVELVVGASASPVISLTEIDGDKDGVVLQCESKGWYPEPELLWLDAKGKNLSAGPTETVRGPDDLYTVSSRVTVEKKHSNNIICRVQQSNINQIRETQIHISDYFFNLQSGYSTVTVGLTVSFAVCLLLIPLLLVIFCKMQKIIRLKRRQWAENDHAAKKNLCESNTEDQICMEEEREREQLIACESEKVEDFINGNVEKKTKCKQQMRQEAENSESVKNLKEELETKKKEVEMKQAELQQLQEGNQNIEENLQTLRKKLESKNKELERIKATKFSIHDLTDPSVEEHQKKRRVAEREAASLRKQLETKIKEFKEKQVEVQQLEEEIQRMETNITEVHSFLQIYVCHNRFCYVYLFLRFI</sequence>
<dbReference type="InterPro" id="IPR007110">
    <property type="entry name" value="Ig-like_dom"/>
</dbReference>
<keyword evidence="5 11" id="KW-0472">Membrane</keyword>
<evidence type="ECO:0000259" key="13">
    <source>
        <dbReference type="PROSITE" id="PS50835"/>
    </source>
</evidence>
<name>A0A3Q1I7R2_ANATE</name>
<keyword evidence="8" id="KW-0393">Immunoglobulin domain</keyword>
<dbReference type="InterPro" id="IPR003599">
    <property type="entry name" value="Ig_sub"/>
</dbReference>
<dbReference type="GO" id="GO:0001817">
    <property type="term" value="P:regulation of cytokine production"/>
    <property type="evidence" value="ECO:0007669"/>
    <property type="project" value="TreeGrafter"/>
</dbReference>
<comment type="similarity">
    <text evidence="9">Belongs to the SKINT family.</text>
</comment>
<feature type="chain" id="PRO_5043366250" description="Ig-like domain-containing protein" evidence="12">
    <location>
        <begin position="29"/>
        <end position="495"/>
    </location>
</feature>
<protein>
    <recommendedName>
        <fullName evidence="13">Ig-like domain-containing protein</fullName>
    </recommendedName>
</protein>
<keyword evidence="15" id="KW-1185">Reference proteome</keyword>
<keyword evidence="2 11" id="KW-0812">Transmembrane</keyword>
<dbReference type="FunFam" id="2.60.40.10:FF:000142">
    <property type="entry name" value="V-set domain-containing T-cell activation inhibitor 1"/>
    <property type="match status" value="1"/>
</dbReference>
<dbReference type="GO" id="GO:0042110">
    <property type="term" value="P:T cell activation"/>
    <property type="evidence" value="ECO:0007669"/>
    <property type="project" value="UniProtKB-ARBA"/>
</dbReference>
<dbReference type="Proteomes" id="UP000265040">
    <property type="component" value="Chromosome 18"/>
</dbReference>
<feature type="transmembrane region" description="Helical" evidence="11">
    <location>
        <begin position="252"/>
        <end position="273"/>
    </location>
</feature>
<reference evidence="14" key="1">
    <citation type="submission" date="2021-04" db="EMBL/GenBank/DDBJ databases">
        <authorList>
            <consortium name="Wellcome Sanger Institute Data Sharing"/>
        </authorList>
    </citation>
    <scope>NUCLEOTIDE SEQUENCE [LARGE SCALE GENOMIC DNA]</scope>
</reference>
<evidence type="ECO:0000256" key="7">
    <source>
        <dbReference type="ARBA" id="ARBA00023180"/>
    </source>
</evidence>
<dbReference type="GO" id="GO:1903037">
    <property type="term" value="P:regulation of leukocyte cell-cell adhesion"/>
    <property type="evidence" value="ECO:0007669"/>
    <property type="project" value="UniProtKB-ARBA"/>
</dbReference>
<evidence type="ECO:0000256" key="9">
    <source>
        <dbReference type="ARBA" id="ARBA00038221"/>
    </source>
</evidence>
<dbReference type="Pfam" id="PF07686">
    <property type="entry name" value="V-set"/>
    <property type="match status" value="1"/>
</dbReference>
<evidence type="ECO:0000256" key="2">
    <source>
        <dbReference type="ARBA" id="ARBA00022692"/>
    </source>
</evidence>
<dbReference type="GO" id="GO:0050863">
    <property type="term" value="P:regulation of T cell activation"/>
    <property type="evidence" value="ECO:0007669"/>
    <property type="project" value="UniProtKB-ARBA"/>
</dbReference>
<dbReference type="SUPFAM" id="SSF48726">
    <property type="entry name" value="Immunoglobulin"/>
    <property type="match status" value="2"/>
</dbReference>
<proteinExistence type="inferred from homology"/>
<organism evidence="14 15">
    <name type="scientific">Anabas testudineus</name>
    <name type="common">Climbing perch</name>
    <name type="synonym">Anthias testudineus</name>
    <dbReference type="NCBI Taxonomy" id="64144"/>
    <lineage>
        <taxon>Eukaryota</taxon>
        <taxon>Metazoa</taxon>
        <taxon>Chordata</taxon>
        <taxon>Craniata</taxon>
        <taxon>Vertebrata</taxon>
        <taxon>Euteleostomi</taxon>
        <taxon>Actinopterygii</taxon>
        <taxon>Neopterygii</taxon>
        <taxon>Teleostei</taxon>
        <taxon>Neoteleostei</taxon>
        <taxon>Acanthomorphata</taxon>
        <taxon>Anabantaria</taxon>
        <taxon>Anabantiformes</taxon>
        <taxon>Anabantoidei</taxon>
        <taxon>Anabantidae</taxon>
        <taxon>Anabas</taxon>
    </lineage>
</organism>
<keyword evidence="4 11" id="KW-1133">Transmembrane helix</keyword>
<dbReference type="AlphaFoldDB" id="A0A3Q1I7R2"/>
<feature type="coiled-coil region" evidence="10">
    <location>
        <begin position="343"/>
        <end position="475"/>
    </location>
</feature>
<feature type="signal peptide" evidence="12">
    <location>
        <begin position="1"/>
        <end position="28"/>
    </location>
</feature>
<dbReference type="SMART" id="SM00409">
    <property type="entry name" value="IG"/>
    <property type="match status" value="1"/>
</dbReference>
<feature type="domain" description="Ig-like" evidence="13">
    <location>
        <begin position="147"/>
        <end position="235"/>
    </location>
</feature>
<evidence type="ECO:0000313" key="15">
    <source>
        <dbReference type="Proteomes" id="UP000265040"/>
    </source>
</evidence>
<keyword evidence="3 12" id="KW-0732">Signal</keyword>
<dbReference type="InterPro" id="IPR013106">
    <property type="entry name" value="Ig_V-set"/>
</dbReference>
<reference evidence="14" key="3">
    <citation type="submission" date="2025-09" db="UniProtKB">
        <authorList>
            <consortium name="Ensembl"/>
        </authorList>
    </citation>
    <scope>IDENTIFICATION</scope>
</reference>
<dbReference type="InterPro" id="IPR053896">
    <property type="entry name" value="BTN3A2-like_Ig-C"/>
</dbReference>
<evidence type="ECO:0000256" key="10">
    <source>
        <dbReference type="SAM" id="Coils"/>
    </source>
</evidence>
<dbReference type="PANTHER" id="PTHR24100:SF151">
    <property type="entry name" value="ICOS LIGAND"/>
    <property type="match status" value="1"/>
</dbReference>
<dbReference type="InterPro" id="IPR050504">
    <property type="entry name" value="IgSF_BTN/MOG"/>
</dbReference>
<evidence type="ECO:0000256" key="4">
    <source>
        <dbReference type="ARBA" id="ARBA00022989"/>
    </source>
</evidence>
<evidence type="ECO:0000313" key="14">
    <source>
        <dbReference type="Ensembl" id="ENSATEP00000017537.3"/>
    </source>
</evidence>
<accession>A0A3Q1I7R2</accession>
<evidence type="ECO:0000256" key="6">
    <source>
        <dbReference type="ARBA" id="ARBA00023157"/>
    </source>
</evidence>
<dbReference type="FunFam" id="2.60.40.10:FF:000088">
    <property type="entry name" value="Butyrophilin subfamily 1 member A1"/>
    <property type="match status" value="1"/>
</dbReference>
<reference evidence="14" key="2">
    <citation type="submission" date="2025-08" db="UniProtKB">
        <authorList>
            <consortium name="Ensembl"/>
        </authorList>
    </citation>
    <scope>IDENTIFICATION</scope>
</reference>
<comment type="subcellular location">
    <subcellularLocation>
        <location evidence="1">Membrane</location>
    </subcellularLocation>
</comment>
<evidence type="ECO:0000256" key="1">
    <source>
        <dbReference type="ARBA" id="ARBA00004370"/>
    </source>
</evidence>
<dbReference type="Pfam" id="PF22705">
    <property type="entry name" value="C2-set_3"/>
    <property type="match status" value="1"/>
</dbReference>
<keyword evidence="6" id="KW-1015">Disulfide bond</keyword>